<evidence type="ECO:0000256" key="1">
    <source>
        <dbReference type="ARBA" id="ARBA00005323"/>
    </source>
</evidence>
<dbReference type="Proteomes" id="UP000629619">
    <property type="component" value="Unassembled WGS sequence"/>
</dbReference>
<sequence length="353" mass="36512">MLADLPTPCVTVDAGVLDRNLRTMAASAAARGLALRPHAKTHKCVEIARRQIELGAAGLTVATISEAEVFADAGIRDLFIAYPVWPSPQRAARLRALAARVALRVGVDSAESAEALARAVPGLEILVEVDSGHHRSGVAPAEAGGIAAEAQKAGLEVRGVFTFPGHAYGPGRSGRVTEEEAAALTGAAGTVTALGLDAGVRSGGSTPTAALTDSASLTEMRPGVYVFGDAQQVELGTCGWDEVALTVTSTVVSRSRRKVIVDAGSKVLGADRQTWATGFGRLLDHPDARITALSEHHATVMFPEGAPLPRLGEILRVVPNHVCATVNLADELVVVSAGEPVGRWAVAARNANT</sequence>
<evidence type="ECO:0000259" key="3">
    <source>
        <dbReference type="SMART" id="SM01119"/>
    </source>
</evidence>
<accession>A0A919N3U2</accession>
<keyword evidence="5" id="KW-1185">Reference proteome</keyword>
<dbReference type="RefSeq" id="WP_203677585.1">
    <property type="nucleotide sequence ID" value="NZ_BOMW01000014.1"/>
</dbReference>
<dbReference type="InterPro" id="IPR029066">
    <property type="entry name" value="PLP-binding_barrel"/>
</dbReference>
<dbReference type="InterPro" id="IPR051466">
    <property type="entry name" value="D-amino_acid_metab_enzyme"/>
</dbReference>
<organism evidence="4 5">
    <name type="scientific">Actinoplanes siamensis</name>
    <dbReference type="NCBI Taxonomy" id="1223317"/>
    <lineage>
        <taxon>Bacteria</taxon>
        <taxon>Bacillati</taxon>
        <taxon>Actinomycetota</taxon>
        <taxon>Actinomycetes</taxon>
        <taxon>Micromonosporales</taxon>
        <taxon>Micromonosporaceae</taxon>
        <taxon>Actinoplanes</taxon>
    </lineage>
</organism>
<dbReference type="Pfam" id="PF14031">
    <property type="entry name" value="D-ser_dehydrat"/>
    <property type="match status" value="1"/>
</dbReference>
<feature type="domain" description="D-serine dehydratase-like" evidence="3">
    <location>
        <begin position="244"/>
        <end position="336"/>
    </location>
</feature>
<dbReference type="Gene3D" id="3.20.20.10">
    <property type="entry name" value="Alanine racemase"/>
    <property type="match status" value="1"/>
</dbReference>
<evidence type="ECO:0000313" key="4">
    <source>
        <dbReference type="EMBL" id="GIF03889.1"/>
    </source>
</evidence>
<dbReference type="SMART" id="SM01119">
    <property type="entry name" value="D-ser_dehydrat"/>
    <property type="match status" value="1"/>
</dbReference>
<proteinExistence type="inferred from homology"/>
<dbReference type="InterPro" id="IPR026956">
    <property type="entry name" value="D-ser_dehydrat-like_dom"/>
</dbReference>
<keyword evidence="2" id="KW-0456">Lyase</keyword>
<dbReference type="Pfam" id="PF01168">
    <property type="entry name" value="Ala_racemase_N"/>
    <property type="match status" value="1"/>
</dbReference>
<dbReference type="InterPro" id="IPR042208">
    <property type="entry name" value="D-ser_dehydrat-like_sf"/>
</dbReference>
<evidence type="ECO:0000313" key="5">
    <source>
        <dbReference type="Proteomes" id="UP000629619"/>
    </source>
</evidence>
<dbReference type="GO" id="GO:0036088">
    <property type="term" value="P:D-serine catabolic process"/>
    <property type="evidence" value="ECO:0007669"/>
    <property type="project" value="TreeGrafter"/>
</dbReference>
<dbReference type="PANTHER" id="PTHR28004:SF2">
    <property type="entry name" value="D-SERINE DEHYDRATASE"/>
    <property type="match status" value="1"/>
</dbReference>
<evidence type="ECO:0000256" key="2">
    <source>
        <dbReference type="ARBA" id="ARBA00023239"/>
    </source>
</evidence>
<comment type="caution">
    <text evidence="4">The sequence shown here is derived from an EMBL/GenBank/DDBJ whole genome shotgun (WGS) entry which is preliminary data.</text>
</comment>
<reference evidence="4" key="1">
    <citation type="submission" date="2021-01" db="EMBL/GenBank/DDBJ databases">
        <title>Whole genome shotgun sequence of Actinoplanes siamensis NBRC 109076.</title>
        <authorList>
            <person name="Komaki H."/>
            <person name="Tamura T."/>
        </authorList>
    </citation>
    <scope>NUCLEOTIDE SEQUENCE</scope>
    <source>
        <strain evidence="4">NBRC 109076</strain>
    </source>
</reference>
<protein>
    <recommendedName>
        <fullName evidence="3">D-serine dehydratase-like domain-containing protein</fullName>
    </recommendedName>
</protein>
<dbReference type="PANTHER" id="PTHR28004">
    <property type="entry name" value="ZGC:162816-RELATED"/>
    <property type="match status" value="1"/>
</dbReference>
<dbReference type="GO" id="GO:0008721">
    <property type="term" value="F:D-serine ammonia-lyase activity"/>
    <property type="evidence" value="ECO:0007669"/>
    <property type="project" value="TreeGrafter"/>
</dbReference>
<dbReference type="Gene3D" id="2.40.37.20">
    <property type="entry name" value="D-serine dehydratase-like domain"/>
    <property type="match status" value="1"/>
</dbReference>
<dbReference type="EMBL" id="BOMW01000014">
    <property type="protein sequence ID" value="GIF03889.1"/>
    <property type="molecule type" value="Genomic_DNA"/>
</dbReference>
<name>A0A919N3U2_9ACTN</name>
<dbReference type="InterPro" id="IPR001608">
    <property type="entry name" value="Ala_racemase_N"/>
</dbReference>
<dbReference type="SUPFAM" id="SSF51419">
    <property type="entry name" value="PLP-binding barrel"/>
    <property type="match status" value="1"/>
</dbReference>
<comment type="similarity">
    <text evidence="1">Belongs to the DSD1 family.</text>
</comment>
<gene>
    <name evidence="4" type="ORF">Asi03nite_14270</name>
</gene>
<dbReference type="AlphaFoldDB" id="A0A919N3U2"/>